<feature type="domain" description="Transposase IS204/IS1001/IS1096/IS1165 DDE" evidence="1">
    <location>
        <begin position="40"/>
        <end position="228"/>
    </location>
</feature>
<evidence type="ECO:0000259" key="1">
    <source>
        <dbReference type="Pfam" id="PF01610"/>
    </source>
</evidence>
<organism evidence="2 3">
    <name type="scientific">Luteococcus japonicus LSP_Lj1</name>
    <dbReference type="NCBI Taxonomy" id="1255658"/>
    <lineage>
        <taxon>Bacteria</taxon>
        <taxon>Bacillati</taxon>
        <taxon>Actinomycetota</taxon>
        <taxon>Actinomycetes</taxon>
        <taxon>Propionibacteriales</taxon>
        <taxon>Propionibacteriaceae</taxon>
        <taxon>Luteococcus</taxon>
    </lineage>
</organism>
<gene>
    <name evidence="2" type="ORF">FM114_01910</name>
</gene>
<dbReference type="Pfam" id="PF01610">
    <property type="entry name" value="DDE_Tnp_ISL3"/>
    <property type="match status" value="1"/>
</dbReference>
<reference evidence="2 3" key="1">
    <citation type="submission" date="2017-02" db="EMBL/GenBank/DDBJ databases">
        <authorList>
            <person name="Peterson S.W."/>
        </authorList>
    </citation>
    <scope>NUCLEOTIDE SEQUENCE [LARGE SCALE GENOMIC DNA]</scope>
    <source>
        <strain evidence="2 3">LSP_Lj1</strain>
    </source>
</reference>
<dbReference type="PANTHER" id="PTHR33498:SF1">
    <property type="entry name" value="TRANSPOSASE FOR INSERTION SEQUENCE ELEMENT IS1557"/>
    <property type="match status" value="1"/>
</dbReference>
<name>A0A1R4IHS2_9ACTN</name>
<dbReference type="EMBL" id="FUKQ01000007">
    <property type="protein sequence ID" value="SJN19269.1"/>
    <property type="molecule type" value="Genomic_DNA"/>
</dbReference>
<dbReference type="InterPro" id="IPR047951">
    <property type="entry name" value="Transpos_ISL3"/>
</dbReference>
<accession>A0A1R4IHS2</accession>
<dbReference type="Proteomes" id="UP000188342">
    <property type="component" value="Unassembled WGS sequence"/>
</dbReference>
<keyword evidence="3" id="KW-1185">Reference proteome</keyword>
<dbReference type="STRING" id="1255658.FM114_01910"/>
<dbReference type="AlphaFoldDB" id="A0A1R4IHS2"/>
<proteinExistence type="predicted"/>
<dbReference type="InterPro" id="IPR002560">
    <property type="entry name" value="Transposase_DDE"/>
</dbReference>
<sequence>MVNHLSMTRIAAALDVAWNTANHAVLAEGQRLLIDQPSRLDGFTGFKAATTEELPAAAAVMDPFHVIRLAGDALDVCRRRVQVSLHGSRGRKHHPLHQNRRTLHAGADLLTDKQQGRLDALFADDRHVEFEATWGVYQTMIAAYRTRSRTEGKKVMTRLIDAIGTAVAISLVEVATLGRTLTKRRDDVLAFFDHIGSSNGPTEAIHGRLEHLRGTALGFRTLTHYIARSLLEAGGFRPDPHPGL</sequence>
<evidence type="ECO:0000313" key="2">
    <source>
        <dbReference type="EMBL" id="SJN19269.1"/>
    </source>
</evidence>
<protein>
    <submittedName>
        <fullName evidence="2">Mobile element protein</fullName>
    </submittedName>
</protein>
<evidence type="ECO:0000313" key="3">
    <source>
        <dbReference type="Proteomes" id="UP000188342"/>
    </source>
</evidence>
<dbReference type="PANTHER" id="PTHR33498">
    <property type="entry name" value="TRANSPOSASE FOR INSERTION SEQUENCE ELEMENT IS1557"/>
    <property type="match status" value="1"/>
</dbReference>